<dbReference type="AlphaFoldDB" id="A0A8A1M9Q6"/>
<name>A0A8A1M9Q6_AJECA</name>
<protein>
    <submittedName>
        <fullName evidence="1">Uncharacterized protein</fullName>
    </submittedName>
</protein>
<sequence>MDVDSCQSYYGVSCLLQHQWLQYPSRAGLKANRASTVLLELQGGADVARANSIPCNTVLDLFYRSFLGYICIDMSTHLVAPLRDYSPGLYLEPLSMTSRGFFVSCSRKRWQLTAAIKRNARIDRVDAYYISACRFISQMSDILKLFIVKPIIRIGMDRYCIPVVKPLEGDIKTRMLGRPWLLHSALSWRRNAITVTQYPPSRISASATNSYASAIAK</sequence>
<dbReference type="EMBL" id="CP069111">
    <property type="protein sequence ID" value="QSS61354.1"/>
    <property type="molecule type" value="Genomic_DNA"/>
</dbReference>
<proteinExistence type="predicted"/>
<reference evidence="1" key="1">
    <citation type="submission" date="2021-01" db="EMBL/GenBank/DDBJ databases">
        <title>Chromosome-level genome assembly of a human fungal pathogen reveals clustering of transcriptionally co-regulated genes.</title>
        <authorList>
            <person name="Voorhies M."/>
            <person name="Cohen S."/>
            <person name="Shea T.P."/>
            <person name="Petrus S."/>
            <person name="Munoz J.F."/>
            <person name="Poplawski S."/>
            <person name="Goldman W.E."/>
            <person name="Michael T."/>
            <person name="Cuomo C.A."/>
            <person name="Sil A."/>
            <person name="Beyhan S."/>
        </authorList>
    </citation>
    <scope>NUCLEOTIDE SEQUENCE</scope>
    <source>
        <strain evidence="1">WU24</strain>
    </source>
</reference>
<dbReference type="VEuPathDB" id="FungiDB:I7I51_03527"/>
<accession>A0A8A1M9Q6</accession>
<gene>
    <name evidence="1" type="ORF">I7I51_03527</name>
</gene>
<evidence type="ECO:0000313" key="2">
    <source>
        <dbReference type="Proteomes" id="UP000663671"/>
    </source>
</evidence>
<organism evidence="1 2">
    <name type="scientific">Ajellomyces capsulatus</name>
    <name type="common">Darling's disease fungus</name>
    <name type="synonym">Histoplasma capsulatum</name>
    <dbReference type="NCBI Taxonomy" id="5037"/>
    <lineage>
        <taxon>Eukaryota</taxon>
        <taxon>Fungi</taxon>
        <taxon>Dikarya</taxon>
        <taxon>Ascomycota</taxon>
        <taxon>Pezizomycotina</taxon>
        <taxon>Eurotiomycetes</taxon>
        <taxon>Eurotiomycetidae</taxon>
        <taxon>Onygenales</taxon>
        <taxon>Ajellomycetaceae</taxon>
        <taxon>Histoplasma</taxon>
    </lineage>
</organism>
<dbReference type="Proteomes" id="UP000663671">
    <property type="component" value="Chromosome 5"/>
</dbReference>
<evidence type="ECO:0000313" key="1">
    <source>
        <dbReference type="EMBL" id="QSS61354.1"/>
    </source>
</evidence>